<keyword evidence="7" id="KW-0805">Transcription regulation</keyword>
<feature type="compositionally biased region" description="Low complexity" evidence="12">
    <location>
        <begin position="512"/>
        <end position="523"/>
    </location>
</feature>
<feature type="region of interest" description="Disordered" evidence="12">
    <location>
        <begin position="587"/>
        <end position="614"/>
    </location>
</feature>
<feature type="region of interest" description="Disordered" evidence="12">
    <location>
        <begin position="224"/>
        <end position="251"/>
    </location>
</feature>
<accession>A0A482WSM0</accession>
<dbReference type="FunFam" id="3.30.160.60:FF:000097">
    <property type="entry name" value="Zinc finger protein"/>
    <property type="match status" value="1"/>
</dbReference>
<dbReference type="GO" id="GO:0006357">
    <property type="term" value="P:regulation of transcription by RNA polymerase II"/>
    <property type="evidence" value="ECO:0007669"/>
    <property type="project" value="TreeGrafter"/>
</dbReference>
<dbReference type="PROSITE" id="PS50157">
    <property type="entry name" value="ZINC_FINGER_C2H2_2"/>
    <property type="match status" value="2"/>
</dbReference>
<feature type="domain" description="C2H2-type" evidence="13">
    <location>
        <begin position="535"/>
        <end position="562"/>
    </location>
</feature>
<dbReference type="InterPro" id="IPR036236">
    <property type="entry name" value="Znf_C2H2_sf"/>
</dbReference>
<feature type="region of interest" description="Disordered" evidence="12">
    <location>
        <begin position="57"/>
        <end position="83"/>
    </location>
</feature>
<name>A0A482WSM0_LAOST</name>
<evidence type="ECO:0000256" key="6">
    <source>
        <dbReference type="ARBA" id="ARBA00022833"/>
    </source>
</evidence>
<keyword evidence="9" id="KW-0804">Transcription</keyword>
<evidence type="ECO:0000256" key="9">
    <source>
        <dbReference type="ARBA" id="ARBA00023163"/>
    </source>
</evidence>
<proteinExistence type="predicted"/>
<comment type="caution">
    <text evidence="14">The sequence shown here is derived from an EMBL/GenBank/DDBJ whole genome shotgun (WGS) entry which is preliminary data.</text>
</comment>
<evidence type="ECO:0000259" key="13">
    <source>
        <dbReference type="PROSITE" id="PS50157"/>
    </source>
</evidence>
<dbReference type="PANTHER" id="PTHR45993:SF7">
    <property type="entry name" value="TRANSCRIPTION FACTOR KEN"/>
    <property type="match status" value="1"/>
</dbReference>
<dbReference type="AlphaFoldDB" id="A0A482WSM0"/>
<evidence type="ECO:0000256" key="4">
    <source>
        <dbReference type="ARBA" id="ARBA00022737"/>
    </source>
</evidence>
<evidence type="ECO:0000256" key="8">
    <source>
        <dbReference type="ARBA" id="ARBA00023125"/>
    </source>
</evidence>
<feature type="compositionally biased region" description="Low complexity" evidence="12">
    <location>
        <begin position="57"/>
        <end position="78"/>
    </location>
</feature>
<dbReference type="GO" id="GO:0003700">
    <property type="term" value="F:DNA-binding transcription factor activity"/>
    <property type="evidence" value="ECO:0007669"/>
    <property type="project" value="TreeGrafter"/>
</dbReference>
<dbReference type="STRING" id="195883.A0A482WSM0"/>
<evidence type="ECO:0000256" key="11">
    <source>
        <dbReference type="PROSITE-ProRule" id="PRU00042"/>
    </source>
</evidence>
<dbReference type="GO" id="GO:0008270">
    <property type="term" value="F:zinc ion binding"/>
    <property type="evidence" value="ECO:0007669"/>
    <property type="project" value="UniProtKB-KW"/>
</dbReference>
<keyword evidence="8" id="KW-0238">DNA-binding</keyword>
<reference evidence="14 15" key="1">
    <citation type="journal article" date="2017" name="Gigascience">
        <title>Genome sequence of the small brown planthopper, Laodelphax striatellus.</title>
        <authorList>
            <person name="Zhu J."/>
            <person name="Jiang F."/>
            <person name="Wang X."/>
            <person name="Yang P."/>
            <person name="Bao Y."/>
            <person name="Zhao W."/>
            <person name="Wang W."/>
            <person name="Lu H."/>
            <person name="Wang Q."/>
            <person name="Cui N."/>
            <person name="Li J."/>
            <person name="Chen X."/>
            <person name="Luo L."/>
            <person name="Yu J."/>
            <person name="Kang L."/>
            <person name="Cui F."/>
        </authorList>
    </citation>
    <scope>NUCLEOTIDE SEQUENCE [LARGE SCALE GENOMIC DNA]</scope>
    <source>
        <strain evidence="14">Lst14</strain>
    </source>
</reference>
<dbReference type="GO" id="GO:0005634">
    <property type="term" value="C:nucleus"/>
    <property type="evidence" value="ECO:0007669"/>
    <property type="project" value="UniProtKB-SubCell"/>
</dbReference>
<dbReference type="PANTHER" id="PTHR45993">
    <property type="entry name" value="B-CELL LYMPHOMA/LEUKEMIA 11"/>
    <property type="match status" value="1"/>
</dbReference>
<evidence type="ECO:0000256" key="12">
    <source>
        <dbReference type="SAM" id="MobiDB-lite"/>
    </source>
</evidence>
<dbReference type="Gene3D" id="3.30.160.60">
    <property type="entry name" value="Classic Zinc Finger"/>
    <property type="match status" value="2"/>
</dbReference>
<feature type="compositionally biased region" description="Polar residues" evidence="12">
    <location>
        <begin position="502"/>
        <end position="511"/>
    </location>
</feature>
<comment type="subcellular location">
    <subcellularLocation>
        <location evidence="2">Nucleus</location>
    </subcellularLocation>
</comment>
<feature type="compositionally biased region" description="Low complexity" evidence="12">
    <location>
        <begin position="594"/>
        <end position="607"/>
    </location>
</feature>
<dbReference type="FunCoup" id="A0A482WSM0">
    <property type="interactions" value="22"/>
</dbReference>
<dbReference type="InterPro" id="IPR051497">
    <property type="entry name" value="Dev/Hematopoietic_TF"/>
</dbReference>
<evidence type="ECO:0000256" key="2">
    <source>
        <dbReference type="ARBA" id="ARBA00004123"/>
    </source>
</evidence>
<feature type="compositionally biased region" description="Low complexity" evidence="12">
    <location>
        <begin position="492"/>
        <end position="501"/>
    </location>
</feature>
<organism evidence="14 15">
    <name type="scientific">Laodelphax striatellus</name>
    <name type="common">Small brown planthopper</name>
    <name type="synonym">Delphax striatella</name>
    <dbReference type="NCBI Taxonomy" id="195883"/>
    <lineage>
        <taxon>Eukaryota</taxon>
        <taxon>Metazoa</taxon>
        <taxon>Ecdysozoa</taxon>
        <taxon>Arthropoda</taxon>
        <taxon>Hexapoda</taxon>
        <taxon>Insecta</taxon>
        <taxon>Pterygota</taxon>
        <taxon>Neoptera</taxon>
        <taxon>Paraneoptera</taxon>
        <taxon>Hemiptera</taxon>
        <taxon>Auchenorrhyncha</taxon>
        <taxon>Fulgoroidea</taxon>
        <taxon>Delphacidae</taxon>
        <taxon>Criomorphinae</taxon>
        <taxon>Laodelphax</taxon>
    </lineage>
</organism>
<keyword evidence="4" id="KW-0677">Repeat</keyword>
<dbReference type="PROSITE" id="PS00028">
    <property type="entry name" value="ZINC_FINGER_C2H2_1"/>
    <property type="match status" value="1"/>
</dbReference>
<evidence type="ECO:0000256" key="5">
    <source>
        <dbReference type="ARBA" id="ARBA00022771"/>
    </source>
</evidence>
<comment type="function">
    <text evidence="1">May be involved in transcriptional regulation.</text>
</comment>
<evidence type="ECO:0000313" key="15">
    <source>
        <dbReference type="Proteomes" id="UP000291343"/>
    </source>
</evidence>
<dbReference type="Pfam" id="PF00096">
    <property type="entry name" value="zf-C2H2"/>
    <property type="match status" value="2"/>
</dbReference>
<sequence>MDSAMDITNSLRPEDISKGDFFDFVVTSDAADTGSIHSFGRSMKSLGIYLEAYETNNNNTSSNNNNNNSTSNNNNSGSNRKEDGDRLHMVEQNNNLMIANGSGNQDYLVHSPYWNGPAITGKEDPGARWESSVLEDLNCWSQDGSGSSKHLTEGENTDGAIYTLTVLNGSDQLPDSVQDDDSPSPHPQGVAPSHVQGGSIDLDSLINNIIPSPLHQASASTFTFHPSTTAQPQDVQQPPQGSESTSDQQQPATIKNEFAYDESGFAEGHQMQQGFGSTSNTQPANSLATIPGSPINSNTDWGGLCGAATSSPGVDPLLRSALQGKSSVSTFSRYNGGAVAHTQPTMKVEKCVGDKEPELNYQDVTLFNKTHSPVMCAVSLEAGAVVMLDGNVSSGSMLMDSDNSHSVDDIFLSHLDSVTYEEDYEKLKSIEHEVANSMEQYCNPYLTTHMGGEHVRMSPLPHMDHTITLNPLPSTTTSTSTPSKSSKKYKRSTSSSSSKSSQNHQGQIQTPGVSSVGSSSSSSTGGGIRKERSLHYCNICSKGFKDKYSVNVHIRTHTGEKPFTCTLCGKSFRQKAHLAKHYHTQIAQAKNPTSGGCSSSGSKPSSSKLRMLAY</sequence>
<feature type="compositionally biased region" description="Low complexity" evidence="12">
    <location>
        <begin position="474"/>
        <end position="484"/>
    </location>
</feature>
<keyword evidence="6" id="KW-0862">Zinc</keyword>
<evidence type="ECO:0000256" key="1">
    <source>
        <dbReference type="ARBA" id="ARBA00003767"/>
    </source>
</evidence>
<dbReference type="InParanoid" id="A0A482WSM0"/>
<gene>
    <name evidence="14" type="ORF">LSTR_LSTR007318</name>
</gene>
<feature type="domain" description="C2H2-type" evidence="13">
    <location>
        <begin position="563"/>
        <end position="592"/>
    </location>
</feature>
<dbReference type="OrthoDB" id="6077919at2759"/>
<feature type="region of interest" description="Disordered" evidence="12">
    <location>
        <begin position="170"/>
        <end position="199"/>
    </location>
</feature>
<dbReference type="InterPro" id="IPR013087">
    <property type="entry name" value="Znf_C2H2_type"/>
</dbReference>
<keyword evidence="3" id="KW-0479">Metal-binding</keyword>
<feature type="region of interest" description="Disordered" evidence="12">
    <location>
        <begin position="270"/>
        <end position="293"/>
    </location>
</feature>
<dbReference type="Proteomes" id="UP000291343">
    <property type="component" value="Unassembled WGS sequence"/>
</dbReference>
<dbReference type="SMART" id="SM00355">
    <property type="entry name" value="ZnF_C2H2"/>
    <property type="match status" value="2"/>
</dbReference>
<keyword evidence="15" id="KW-1185">Reference proteome</keyword>
<evidence type="ECO:0000313" key="14">
    <source>
        <dbReference type="EMBL" id="RZF36615.1"/>
    </source>
</evidence>
<protein>
    <recommendedName>
        <fullName evidence="13">C2H2-type domain-containing protein</fullName>
    </recommendedName>
</protein>
<evidence type="ECO:0000256" key="3">
    <source>
        <dbReference type="ARBA" id="ARBA00022723"/>
    </source>
</evidence>
<evidence type="ECO:0000256" key="10">
    <source>
        <dbReference type="ARBA" id="ARBA00023242"/>
    </source>
</evidence>
<feature type="region of interest" description="Disordered" evidence="12">
    <location>
        <begin position="453"/>
        <end position="528"/>
    </location>
</feature>
<dbReference type="GO" id="GO:0000978">
    <property type="term" value="F:RNA polymerase II cis-regulatory region sequence-specific DNA binding"/>
    <property type="evidence" value="ECO:0007669"/>
    <property type="project" value="TreeGrafter"/>
</dbReference>
<dbReference type="EMBL" id="QKKF02026138">
    <property type="protein sequence ID" value="RZF36615.1"/>
    <property type="molecule type" value="Genomic_DNA"/>
</dbReference>
<keyword evidence="10" id="KW-0539">Nucleus</keyword>
<dbReference type="SUPFAM" id="SSF57667">
    <property type="entry name" value="beta-beta-alpha zinc fingers"/>
    <property type="match status" value="1"/>
</dbReference>
<evidence type="ECO:0000256" key="7">
    <source>
        <dbReference type="ARBA" id="ARBA00023015"/>
    </source>
</evidence>
<keyword evidence="5 11" id="KW-0863">Zinc-finger</keyword>